<feature type="domain" description="CBS" evidence="3">
    <location>
        <begin position="7"/>
        <end position="65"/>
    </location>
</feature>
<dbReference type="PANTHER" id="PTHR43080">
    <property type="entry name" value="CBS DOMAIN-CONTAINING PROTEIN CBSX3, MITOCHONDRIAL"/>
    <property type="match status" value="1"/>
</dbReference>
<dbReference type="PANTHER" id="PTHR43080:SF2">
    <property type="entry name" value="CBS DOMAIN-CONTAINING PROTEIN"/>
    <property type="match status" value="1"/>
</dbReference>
<dbReference type="InterPro" id="IPR000644">
    <property type="entry name" value="CBS_dom"/>
</dbReference>
<dbReference type="EMBL" id="JAVYII010000005">
    <property type="protein sequence ID" value="MDT9593720.1"/>
    <property type="molecule type" value="Genomic_DNA"/>
</dbReference>
<comment type="caution">
    <text evidence="4">The sequence shown here is derived from an EMBL/GenBank/DDBJ whole genome shotgun (WGS) entry which is preliminary data.</text>
</comment>
<dbReference type="InterPro" id="IPR046342">
    <property type="entry name" value="CBS_dom_sf"/>
</dbReference>
<evidence type="ECO:0000256" key="1">
    <source>
        <dbReference type="ARBA" id="ARBA00023122"/>
    </source>
</evidence>
<protein>
    <submittedName>
        <fullName evidence="4">CBS domain-containing protein</fullName>
    </submittedName>
</protein>
<dbReference type="Pfam" id="PF00571">
    <property type="entry name" value="CBS"/>
    <property type="match status" value="2"/>
</dbReference>
<keyword evidence="5" id="KW-1185">Reference proteome</keyword>
<name>A0ABU3PWV5_9ACTN</name>
<sequence length="144" mass="15158">MRIQDVMQAGDAVVTLTPDATVGELLALLARHRIGAVVVRTDATPVAGVVSERDVVRRLAETADPAGLLELTVGEVMTTTVQTCSPDDTTADLMGVMTRHRVRHVPVVAGDALAGIVSIGDVVKARIDELAFERDQLDAYVSGG</sequence>
<proteinExistence type="predicted"/>
<dbReference type="CDD" id="cd04623">
    <property type="entry name" value="CBS_pair_bac_euk"/>
    <property type="match status" value="1"/>
</dbReference>
<accession>A0ABU3PWV5</accession>
<dbReference type="InterPro" id="IPR044725">
    <property type="entry name" value="CBSX3_CBS_dom"/>
</dbReference>
<dbReference type="SMART" id="SM00116">
    <property type="entry name" value="CBS"/>
    <property type="match status" value="2"/>
</dbReference>
<dbReference type="Gene3D" id="3.10.580.10">
    <property type="entry name" value="CBS-domain"/>
    <property type="match status" value="1"/>
</dbReference>
<feature type="domain" description="CBS" evidence="3">
    <location>
        <begin position="77"/>
        <end position="132"/>
    </location>
</feature>
<evidence type="ECO:0000259" key="3">
    <source>
        <dbReference type="PROSITE" id="PS51371"/>
    </source>
</evidence>
<evidence type="ECO:0000313" key="5">
    <source>
        <dbReference type="Proteomes" id="UP001268542"/>
    </source>
</evidence>
<dbReference type="RefSeq" id="WP_315733216.1">
    <property type="nucleotide sequence ID" value="NZ_JAVYII010000005.1"/>
</dbReference>
<dbReference type="Proteomes" id="UP001268542">
    <property type="component" value="Unassembled WGS sequence"/>
</dbReference>
<dbReference type="PROSITE" id="PS51371">
    <property type="entry name" value="CBS"/>
    <property type="match status" value="2"/>
</dbReference>
<dbReference type="InterPro" id="IPR051257">
    <property type="entry name" value="Diverse_CBS-Domain"/>
</dbReference>
<dbReference type="SUPFAM" id="SSF54631">
    <property type="entry name" value="CBS-domain pair"/>
    <property type="match status" value="1"/>
</dbReference>
<gene>
    <name evidence="4" type="ORF">RDV89_11620</name>
</gene>
<keyword evidence="1 2" id="KW-0129">CBS domain</keyword>
<reference evidence="4 5" key="1">
    <citation type="submission" date="2023-08" db="EMBL/GenBank/DDBJ databases">
        <title>Nocardioides seae sp. nov., a bacterium isolated from a soil.</title>
        <authorList>
            <person name="Wang X."/>
        </authorList>
    </citation>
    <scope>NUCLEOTIDE SEQUENCE [LARGE SCALE GENOMIC DNA]</scope>
    <source>
        <strain evidence="4 5">YZH12</strain>
    </source>
</reference>
<evidence type="ECO:0000313" key="4">
    <source>
        <dbReference type="EMBL" id="MDT9593720.1"/>
    </source>
</evidence>
<evidence type="ECO:0000256" key="2">
    <source>
        <dbReference type="PROSITE-ProRule" id="PRU00703"/>
    </source>
</evidence>
<organism evidence="4 5">
    <name type="scientific">Nocardioides imazamoxiresistens</name>
    <dbReference type="NCBI Taxonomy" id="3231893"/>
    <lineage>
        <taxon>Bacteria</taxon>
        <taxon>Bacillati</taxon>
        <taxon>Actinomycetota</taxon>
        <taxon>Actinomycetes</taxon>
        <taxon>Propionibacteriales</taxon>
        <taxon>Nocardioidaceae</taxon>
        <taxon>Nocardioides</taxon>
    </lineage>
</organism>